<keyword evidence="1" id="KW-0677">Repeat</keyword>
<evidence type="ECO:0000313" key="4">
    <source>
        <dbReference type="EMBL" id="ADB40098.1"/>
    </source>
</evidence>
<name>D2QJQ2_SPILD</name>
<feature type="domain" description="Teneurin-like YD-shell" evidence="3">
    <location>
        <begin position="773"/>
        <end position="959"/>
    </location>
</feature>
<reference evidence="4 5" key="1">
    <citation type="journal article" date="2010" name="Stand. Genomic Sci.">
        <title>Complete genome sequence of Spirosoma linguale type strain (1).</title>
        <authorList>
            <person name="Lail K."/>
            <person name="Sikorski J."/>
            <person name="Saunders E."/>
            <person name="Lapidus A."/>
            <person name="Glavina Del Rio T."/>
            <person name="Copeland A."/>
            <person name="Tice H."/>
            <person name="Cheng J.-F."/>
            <person name="Lucas S."/>
            <person name="Nolan M."/>
            <person name="Bruce D."/>
            <person name="Goodwin L."/>
            <person name="Pitluck S."/>
            <person name="Ivanova N."/>
            <person name="Mavromatis K."/>
            <person name="Ovchinnikova G."/>
            <person name="Pati A."/>
            <person name="Chen A."/>
            <person name="Palaniappan K."/>
            <person name="Land M."/>
            <person name="Hauser L."/>
            <person name="Chang Y.-J."/>
            <person name="Jeffries C.D."/>
            <person name="Chain P."/>
            <person name="Brettin T."/>
            <person name="Detter J.C."/>
            <person name="Schuetze A."/>
            <person name="Rohde M."/>
            <person name="Tindall B.J."/>
            <person name="Goeker M."/>
            <person name="Bristow J."/>
            <person name="Eisen J.A."/>
            <person name="Markowitz V."/>
            <person name="Hugenholtz P."/>
            <person name="Kyrpides N.C."/>
            <person name="Klenk H.-P."/>
            <person name="Chen F."/>
        </authorList>
    </citation>
    <scope>NUCLEOTIDE SEQUENCE [LARGE SCALE GENOMIC DNA]</scope>
    <source>
        <strain evidence="5">ATCC 33905 / DSM 74 / LMG 10896 / Claus 1</strain>
    </source>
</reference>
<dbReference type="Pfam" id="PF25023">
    <property type="entry name" value="TEN_YD-shell"/>
    <property type="match status" value="2"/>
</dbReference>
<dbReference type="EMBL" id="CP001769">
    <property type="protein sequence ID" value="ADB40098.1"/>
    <property type="molecule type" value="Genomic_DNA"/>
</dbReference>
<dbReference type="Proteomes" id="UP000002028">
    <property type="component" value="Chromosome"/>
</dbReference>
<accession>D2QJQ2</accession>
<gene>
    <name evidence="4" type="ordered locus">Slin_4111</name>
</gene>
<dbReference type="InterPro" id="IPR031325">
    <property type="entry name" value="RHS_repeat"/>
</dbReference>
<dbReference type="Gene3D" id="2.180.10.10">
    <property type="entry name" value="RHS repeat-associated core"/>
    <property type="match status" value="1"/>
</dbReference>
<feature type="domain" description="DUF6531" evidence="2">
    <location>
        <begin position="59"/>
        <end position="132"/>
    </location>
</feature>
<evidence type="ECO:0000259" key="2">
    <source>
        <dbReference type="Pfam" id="PF20148"/>
    </source>
</evidence>
<evidence type="ECO:0000259" key="3">
    <source>
        <dbReference type="Pfam" id="PF25023"/>
    </source>
</evidence>
<dbReference type="Pfam" id="PF20148">
    <property type="entry name" value="DUF6531"/>
    <property type="match status" value="1"/>
</dbReference>
<keyword evidence="5" id="KW-1185">Reference proteome</keyword>
<dbReference type="RefSeq" id="WP_012928608.1">
    <property type="nucleotide sequence ID" value="NC_013730.1"/>
</dbReference>
<dbReference type="KEGG" id="sli:Slin_4111"/>
<dbReference type="InterPro" id="IPR056823">
    <property type="entry name" value="TEN-like_YD-shell"/>
</dbReference>
<dbReference type="STRING" id="504472.Slin_4111"/>
<organism evidence="4 5">
    <name type="scientific">Spirosoma linguale (strain ATCC 33905 / DSM 74 / LMG 10896 / Claus 1)</name>
    <dbReference type="NCBI Taxonomy" id="504472"/>
    <lineage>
        <taxon>Bacteria</taxon>
        <taxon>Pseudomonadati</taxon>
        <taxon>Bacteroidota</taxon>
        <taxon>Cytophagia</taxon>
        <taxon>Cytophagales</taxon>
        <taxon>Cytophagaceae</taxon>
        <taxon>Spirosoma</taxon>
    </lineage>
</organism>
<dbReference type="eggNOG" id="COG3209">
    <property type="taxonomic scope" value="Bacteria"/>
</dbReference>
<dbReference type="Gene3D" id="3.90.930.1">
    <property type="match status" value="1"/>
</dbReference>
<dbReference type="PANTHER" id="PTHR32305:SF15">
    <property type="entry name" value="PROTEIN RHSA-RELATED"/>
    <property type="match status" value="1"/>
</dbReference>
<dbReference type="InterPro" id="IPR050708">
    <property type="entry name" value="T6SS_VgrG/RHS"/>
</dbReference>
<dbReference type="InterPro" id="IPR006530">
    <property type="entry name" value="YD"/>
</dbReference>
<protein>
    <submittedName>
        <fullName evidence="4">Rhs family protein-like protein</fullName>
    </submittedName>
</protein>
<dbReference type="NCBIfam" id="TIGR01643">
    <property type="entry name" value="YD_repeat_2x"/>
    <property type="match status" value="2"/>
</dbReference>
<proteinExistence type="predicted"/>
<dbReference type="PANTHER" id="PTHR32305">
    <property type="match status" value="1"/>
</dbReference>
<dbReference type="HOGENOM" id="CLU_301856_0_0_10"/>
<dbReference type="InterPro" id="IPR045351">
    <property type="entry name" value="DUF6531"/>
</dbReference>
<dbReference type="Pfam" id="PF05593">
    <property type="entry name" value="RHS_repeat"/>
    <property type="match status" value="1"/>
</dbReference>
<evidence type="ECO:0000256" key="1">
    <source>
        <dbReference type="ARBA" id="ARBA00022737"/>
    </source>
</evidence>
<dbReference type="AlphaFoldDB" id="D2QJQ2"/>
<evidence type="ECO:0000313" key="5">
    <source>
        <dbReference type="Proteomes" id="UP000002028"/>
    </source>
</evidence>
<feature type="domain" description="Teneurin-like YD-shell" evidence="3">
    <location>
        <begin position="593"/>
        <end position="686"/>
    </location>
</feature>
<sequence length="989" mass="113642">MESPAFRSGLRRLLYPAINGASPAGEENPEQLALLLNRLALTPDDCQVLPWERRTFNGRFVDVASGEVLVEEVDVEIPGPVPFRWKRFYRSHKSTTGSLGGGWRHAYDFALLEDQVSGRVVVRLPDNRGILFPQLAKGEQYLNRAEKLQLNHDDHGYRLRGADGLGYRFARNPGDSLYRLMAVDSPHFPHRLQFSYTRAGHLRRISDDFQRVIDVTTDPQGTIIRLTITAPDQLLKEFTLVAYGYDETHNLTDVHVAGSRTAQYSYRQNRLVRLTDRFNQNTFFTYEKIDNTYRCNTLKWSGSPISLRFDYLSDEGRTLVTDSADRVRQYTHEAGAVQRFISEGGQQRVWLFNEHGELESEQDTLGNTTFYTYDPKGNRIEIDWPDGGQMRMRYNDDGQLLELVDRVNGVWLWSYTETGQLLSCLNPVGAETTFSYNRDGWLRERRNLREGWTRWAYDPYGYPVEVTTETGRKTTLSFNALGQLINSNPDPSTATKPVPANEPKAVSEYQPVYTNDGKLIELRSKDKLSWRFVRDTAGRVRDYCRPDGRSTRFHYDAAGRMTEVLFSDGSWHHYTYRPDGWLMEASTPTTLVQFERDPLGKIITETAGNTVVETVYDKAGNRINLQSSAQATAAYTYDNRSLLTRQQHGPWQLEFTHDRQGRLAECLMPGSLRSRWQYDQGPLPTSHQLFWGSRLQAARSQTYQWQQNQVTRLQDSRFGTATLLYDSANEPIEAVGSAGAGWVDRWLPQRSRYQQVLLKPAARASEVGWQLILAGPARFYYDPEGYLREKQIAGKVWQFVWHESGCLHQVICPDGSVVAFEYDALGRRIQKTVNDYKVCWAWDGNRLLHEWHERTGSEPVQLTWYTARGAEATMLQVGKNSYSVVCNYLGQPLSMHDEQGDPVWEWRWCLFGKKRSLTGPQRWHTFLGYGQFDDQEAGLVYNNFRYFDSETGLPISPEYSSPAGWVRSGWEPPHAPESFLSAGRYIQVY</sequence>